<evidence type="ECO:0000256" key="3">
    <source>
        <dbReference type="ARBA" id="ARBA00022723"/>
    </source>
</evidence>
<dbReference type="PANTHER" id="PTHR15910">
    <property type="entry name" value="ARCHAEMETZINCIN"/>
    <property type="match status" value="1"/>
</dbReference>
<dbReference type="SUPFAM" id="SSF55486">
    <property type="entry name" value="Metalloproteases ('zincins'), catalytic domain"/>
    <property type="match status" value="1"/>
</dbReference>
<dbReference type="EMBL" id="JAULSU010000002">
    <property type="protein sequence ID" value="KAK0627389.1"/>
    <property type="molecule type" value="Genomic_DNA"/>
</dbReference>
<keyword evidence="3" id="KW-0479">Metal-binding</keyword>
<proteinExistence type="predicted"/>
<comment type="cofactor">
    <cofactor evidence="1">
        <name>Zn(2+)</name>
        <dbReference type="ChEBI" id="CHEBI:29105"/>
    </cofactor>
</comment>
<evidence type="ECO:0008006" key="10">
    <source>
        <dbReference type="Google" id="ProtNLM"/>
    </source>
</evidence>
<evidence type="ECO:0000256" key="2">
    <source>
        <dbReference type="ARBA" id="ARBA00022670"/>
    </source>
</evidence>
<dbReference type="PANTHER" id="PTHR15910:SF1">
    <property type="entry name" value="ARCHAEMETZINCIN-2"/>
    <property type="match status" value="1"/>
</dbReference>
<evidence type="ECO:0000313" key="8">
    <source>
        <dbReference type="EMBL" id="KAK0627389.1"/>
    </source>
</evidence>
<evidence type="ECO:0000256" key="6">
    <source>
        <dbReference type="ARBA" id="ARBA00023049"/>
    </source>
</evidence>
<keyword evidence="4" id="KW-0378">Hydrolase</keyword>
<name>A0AA39X4Y2_9PEZI</name>
<feature type="region of interest" description="Disordered" evidence="7">
    <location>
        <begin position="180"/>
        <end position="202"/>
    </location>
</feature>
<dbReference type="CDD" id="cd11375">
    <property type="entry name" value="Peptidase_M54"/>
    <property type="match status" value="1"/>
</dbReference>
<dbReference type="Pfam" id="PF07998">
    <property type="entry name" value="Peptidase_M54"/>
    <property type="match status" value="1"/>
</dbReference>
<dbReference type="InterPro" id="IPR024079">
    <property type="entry name" value="MetalloPept_cat_dom_sf"/>
</dbReference>
<evidence type="ECO:0000256" key="7">
    <source>
        <dbReference type="SAM" id="MobiDB-lite"/>
    </source>
</evidence>
<dbReference type="Gene3D" id="3.40.390.10">
    <property type="entry name" value="Collagenase (Catalytic Domain)"/>
    <property type="match status" value="1"/>
</dbReference>
<dbReference type="GO" id="GO:0046872">
    <property type="term" value="F:metal ion binding"/>
    <property type="evidence" value="ECO:0007669"/>
    <property type="project" value="UniProtKB-KW"/>
</dbReference>
<evidence type="ECO:0000256" key="1">
    <source>
        <dbReference type="ARBA" id="ARBA00001947"/>
    </source>
</evidence>
<organism evidence="8 9">
    <name type="scientific">Immersiella caudata</name>
    <dbReference type="NCBI Taxonomy" id="314043"/>
    <lineage>
        <taxon>Eukaryota</taxon>
        <taxon>Fungi</taxon>
        <taxon>Dikarya</taxon>
        <taxon>Ascomycota</taxon>
        <taxon>Pezizomycotina</taxon>
        <taxon>Sordariomycetes</taxon>
        <taxon>Sordariomycetidae</taxon>
        <taxon>Sordariales</taxon>
        <taxon>Lasiosphaeriaceae</taxon>
        <taxon>Immersiella</taxon>
    </lineage>
</organism>
<comment type="caution">
    <text evidence="8">The sequence shown here is derived from an EMBL/GenBank/DDBJ whole genome shotgun (WGS) entry which is preliminary data.</text>
</comment>
<dbReference type="AlphaFoldDB" id="A0AA39X4Y2"/>
<accession>A0AA39X4Y2</accession>
<dbReference type="GO" id="GO:0006508">
    <property type="term" value="P:proteolysis"/>
    <property type="evidence" value="ECO:0007669"/>
    <property type="project" value="UniProtKB-KW"/>
</dbReference>
<keyword evidence="6" id="KW-0482">Metalloprotease</keyword>
<evidence type="ECO:0000256" key="4">
    <source>
        <dbReference type="ARBA" id="ARBA00022801"/>
    </source>
</evidence>
<keyword evidence="5" id="KW-0862">Zinc</keyword>
<dbReference type="Proteomes" id="UP001175000">
    <property type="component" value="Unassembled WGS sequence"/>
</dbReference>
<gene>
    <name evidence="8" type="ORF">B0T14DRAFT_512530</name>
</gene>
<dbReference type="GO" id="GO:0008237">
    <property type="term" value="F:metallopeptidase activity"/>
    <property type="evidence" value="ECO:0007669"/>
    <property type="project" value="UniProtKB-KW"/>
</dbReference>
<keyword evidence="9" id="KW-1185">Reference proteome</keyword>
<keyword evidence="2" id="KW-0645">Protease</keyword>
<protein>
    <recommendedName>
        <fullName evidence="10">Archaemetzincin-2</fullName>
    </recommendedName>
</protein>
<evidence type="ECO:0000256" key="5">
    <source>
        <dbReference type="ARBA" id="ARBA00022833"/>
    </source>
</evidence>
<reference evidence="8" key="1">
    <citation type="submission" date="2023-06" db="EMBL/GenBank/DDBJ databases">
        <title>Genome-scale phylogeny and comparative genomics of the fungal order Sordariales.</title>
        <authorList>
            <consortium name="Lawrence Berkeley National Laboratory"/>
            <person name="Hensen N."/>
            <person name="Bonometti L."/>
            <person name="Westerberg I."/>
            <person name="Brannstrom I.O."/>
            <person name="Guillou S."/>
            <person name="Cros-Aarteil S."/>
            <person name="Calhoun S."/>
            <person name="Haridas S."/>
            <person name="Kuo A."/>
            <person name="Mondo S."/>
            <person name="Pangilinan J."/>
            <person name="Riley R."/>
            <person name="Labutti K."/>
            <person name="Andreopoulos B."/>
            <person name="Lipzen A."/>
            <person name="Chen C."/>
            <person name="Yanf M."/>
            <person name="Daum C."/>
            <person name="Ng V."/>
            <person name="Clum A."/>
            <person name="Steindorff A."/>
            <person name="Ohm R."/>
            <person name="Martin F."/>
            <person name="Silar P."/>
            <person name="Natvig D."/>
            <person name="Lalanne C."/>
            <person name="Gautier V."/>
            <person name="Ament-Velasquez S.L."/>
            <person name="Kruys A."/>
            <person name="Hutchinson M.I."/>
            <person name="Powell A.J."/>
            <person name="Barry K."/>
            <person name="Miller A.N."/>
            <person name="Grigoriev I.V."/>
            <person name="Debuchy R."/>
            <person name="Gladieux P."/>
            <person name="Thoren M.H."/>
            <person name="Johannesson H."/>
        </authorList>
    </citation>
    <scope>NUCLEOTIDE SEQUENCE</scope>
    <source>
        <strain evidence="8">CBS 606.72</strain>
    </source>
</reference>
<dbReference type="InterPro" id="IPR012962">
    <property type="entry name" value="Pept_M54_archaemetzincn"/>
</dbReference>
<sequence>MPTKRKTPCAACAHTEGLQIDVSDHAAEAGFTRPNPTARKAAATPSGRIGQFRGTTVDADQEAIFAHTFPGPLILPDDALFIDPKDPPQSLRSWTVEKMRNPFTEQRKTLYVAPVPTIPTNLSCMRSWARPVQASPKALTTAQSLRPPQIEDVTSYLEAFYHPLPVKTYPGTVAFTEWEDESKSSKKKKTASSTPPDTVGLQVGEEGITGIRTRYCPDGTFARQLNLSDILDAALEALLEDAYSLVMLIDQDLYEDEEDDFCCGRAFGSSRIAVVSSARYHPDLDVGVVDREHMWPASHCVKYVREMVGEGRVPKQAVKYGDTPLAAAVKAAVEAPAPEGDLYGLWFSRVARTVAHELGHCLCLGHCSYYACVMQGTAGMGEDVRQPPYLCPVCLAKVTKGLTVLTPGLEEKEFQVQRYRALQKFCEGWMGVGMFAGYHAWLEKRIQSMDNAT</sequence>
<evidence type="ECO:0000313" key="9">
    <source>
        <dbReference type="Proteomes" id="UP001175000"/>
    </source>
</evidence>